<dbReference type="SUPFAM" id="SSF58104">
    <property type="entry name" value="Methyl-accepting chemotaxis protein (MCP) signaling domain"/>
    <property type="match status" value="1"/>
</dbReference>
<keyword evidence="8" id="KW-1185">Reference proteome</keyword>
<evidence type="ECO:0000313" key="7">
    <source>
        <dbReference type="EMBL" id="SFK43136.1"/>
    </source>
</evidence>
<evidence type="ECO:0000313" key="8">
    <source>
        <dbReference type="Proteomes" id="UP000199589"/>
    </source>
</evidence>
<dbReference type="Proteomes" id="UP000199589">
    <property type="component" value="Unassembled WGS sequence"/>
</dbReference>
<dbReference type="Gene3D" id="6.10.340.10">
    <property type="match status" value="1"/>
</dbReference>
<gene>
    <name evidence="7" type="ORF">SAMN04488569_103325</name>
</gene>
<dbReference type="GO" id="GO:0016020">
    <property type="term" value="C:membrane"/>
    <property type="evidence" value="ECO:0007669"/>
    <property type="project" value="InterPro"/>
</dbReference>
<proteinExistence type="inferred from homology"/>
<dbReference type="AlphaFoldDB" id="A0A1I3ZHS5"/>
<organism evidence="7 8">
    <name type="scientific">Marinilactibacillus piezotolerans</name>
    <dbReference type="NCBI Taxonomy" id="258723"/>
    <lineage>
        <taxon>Bacteria</taxon>
        <taxon>Bacillati</taxon>
        <taxon>Bacillota</taxon>
        <taxon>Bacilli</taxon>
        <taxon>Lactobacillales</taxon>
        <taxon>Carnobacteriaceae</taxon>
        <taxon>Marinilactibacillus</taxon>
    </lineage>
</organism>
<dbReference type="CDD" id="cd06225">
    <property type="entry name" value="HAMP"/>
    <property type="match status" value="1"/>
</dbReference>
<evidence type="ECO:0000256" key="3">
    <source>
        <dbReference type="PROSITE-ProRule" id="PRU00284"/>
    </source>
</evidence>
<feature type="transmembrane region" description="Helical" evidence="4">
    <location>
        <begin position="29"/>
        <end position="49"/>
    </location>
</feature>
<accession>A0A1I3ZHS5</accession>
<reference evidence="8" key="1">
    <citation type="submission" date="2016-10" db="EMBL/GenBank/DDBJ databases">
        <authorList>
            <person name="Varghese N."/>
            <person name="Submissions S."/>
        </authorList>
    </citation>
    <scope>NUCLEOTIDE SEQUENCE [LARGE SCALE GENOMIC DNA]</scope>
    <source>
        <strain evidence="8">DSM 16108</strain>
    </source>
</reference>
<dbReference type="GO" id="GO:0007165">
    <property type="term" value="P:signal transduction"/>
    <property type="evidence" value="ECO:0007669"/>
    <property type="project" value="UniProtKB-KW"/>
</dbReference>
<name>A0A1I3ZHS5_9LACT</name>
<keyword evidence="4" id="KW-1133">Transmembrane helix</keyword>
<comment type="similarity">
    <text evidence="2">Belongs to the methyl-accepting chemotaxis (MCP) protein family.</text>
</comment>
<dbReference type="CDD" id="cd11386">
    <property type="entry name" value="MCP_signal"/>
    <property type="match status" value="1"/>
</dbReference>
<protein>
    <submittedName>
        <fullName evidence="7">Methyl-accepting chemotaxis protein</fullName>
    </submittedName>
</protein>
<sequence length="586" mass="64259">MDRTETQTNKQKGIKDKSKGLRLIQFKSLRAKILFGFILVILFIIGLMVETSISTLHTNKETETMVTHEIPLMIADERVGFSVARRSTNVRAYLMTGNEKYRDMFEENAEAVQPYVKTLGELSNSDTVDEFITTHEEWTQGMLRDVFDVYAAGNETEALANMDELAPTTTFMLDTLAESARNQEQVINESGENIIDIGQTGLSINLIVSIIVIILAIIIALLTSRSISIPVKKVMERMNDIKEGNLKNDYLSISNKDETGQLADSANAMQDRLKDILSNISEVSYLLSYNSKELSETSSEVMSGTDQVAMTMQELSEGSETQAHTASKLSTIMDDFSQKVDATNKSGQHINTLSEKVLKETANGTTLMESSESQMVKINDIVKQSVEKVDQLDMQTQEISKLVEIIQNVANQTNLLALNAAIEAARAGEHGKGFAVVADEVRKLAEQVDVSVSEITGFVQTIQLESKGVSESLQEGYAEVQTGTSQIKATGDTFKQISKSLNDVAQNIQGINTNLSELKHNTDDMNASIEEVASVSEESAAGVEETSAATQQINSSMEEIAGEGGKISQLVELAQNMDNLLKGFKI</sequence>
<dbReference type="OrthoDB" id="2168386at2"/>
<keyword evidence="4" id="KW-0812">Transmembrane</keyword>
<dbReference type="PROSITE" id="PS50885">
    <property type="entry name" value="HAMP"/>
    <property type="match status" value="1"/>
</dbReference>
<dbReference type="InterPro" id="IPR004089">
    <property type="entry name" value="MCPsignal_dom"/>
</dbReference>
<evidence type="ECO:0000259" key="5">
    <source>
        <dbReference type="PROSITE" id="PS50111"/>
    </source>
</evidence>
<feature type="domain" description="HAMP" evidence="6">
    <location>
        <begin position="225"/>
        <end position="278"/>
    </location>
</feature>
<dbReference type="SMART" id="SM00304">
    <property type="entry name" value="HAMP"/>
    <property type="match status" value="1"/>
</dbReference>
<dbReference type="RefSeq" id="WP_091898067.1">
    <property type="nucleotide sequence ID" value="NZ_FOSJ01000033.1"/>
</dbReference>
<evidence type="ECO:0000256" key="1">
    <source>
        <dbReference type="ARBA" id="ARBA00023224"/>
    </source>
</evidence>
<dbReference type="SMART" id="SM00283">
    <property type="entry name" value="MA"/>
    <property type="match status" value="1"/>
</dbReference>
<dbReference type="Pfam" id="PF00672">
    <property type="entry name" value="HAMP"/>
    <property type="match status" value="1"/>
</dbReference>
<dbReference type="Gene3D" id="1.10.287.950">
    <property type="entry name" value="Methyl-accepting chemotaxis protein"/>
    <property type="match status" value="1"/>
</dbReference>
<evidence type="ECO:0000259" key="6">
    <source>
        <dbReference type="PROSITE" id="PS50885"/>
    </source>
</evidence>
<dbReference type="PANTHER" id="PTHR32089">
    <property type="entry name" value="METHYL-ACCEPTING CHEMOTAXIS PROTEIN MCPB"/>
    <property type="match status" value="1"/>
</dbReference>
<keyword evidence="4" id="KW-0472">Membrane</keyword>
<dbReference type="EMBL" id="FOSJ01000033">
    <property type="protein sequence ID" value="SFK43136.1"/>
    <property type="molecule type" value="Genomic_DNA"/>
</dbReference>
<evidence type="ECO:0000256" key="4">
    <source>
        <dbReference type="SAM" id="Phobius"/>
    </source>
</evidence>
<keyword evidence="1 3" id="KW-0807">Transducer</keyword>
<feature type="transmembrane region" description="Helical" evidence="4">
    <location>
        <begin position="202"/>
        <end position="223"/>
    </location>
</feature>
<dbReference type="Pfam" id="PF00015">
    <property type="entry name" value="MCPsignal"/>
    <property type="match status" value="1"/>
</dbReference>
<evidence type="ECO:0000256" key="2">
    <source>
        <dbReference type="ARBA" id="ARBA00029447"/>
    </source>
</evidence>
<dbReference type="InterPro" id="IPR003660">
    <property type="entry name" value="HAMP_dom"/>
</dbReference>
<dbReference type="PANTHER" id="PTHR32089:SF112">
    <property type="entry name" value="LYSOZYME-LIKE PROTEIN-RELATED"/>
    <property type="match status" value="1"/>
</dbReference>
<feature type="domain" description="Methyl-accepting transducer" evidence="5">
    <location>
        <begin position="297"/>
        <end position="554"/>
    </location>
</feature>
<dbReference type="PROSITE" id="PS50111">
    <property type="entry name" value="CHEMOTAXIS_TRANSDUC_2"/>
    <property type="match status" value="1"/>
</dbReference>